<dbReference type="InterPro" id="IPR005330">
    <property type="entry name" value="MHYT_dom"/>
</dbReference>
<evidence type="ECO:0000259" key="3">
    <source>
        <dbReference type="PROSITE" id="PS50924"/>
    </source>
</evidence>
<feature type="compositionally biased region" description="Low complexity" evidence="2">
    <location>
        <begin position="258"/>
        <end position="268"/>
    </location>
</feature>
<dbReference type="PANTHER" id="PTHR35152:SF1">
    <property type="entry name" value="DOMAIN SIGNALLING PROTEIN, PUTATIVE (AFU_ORTHOLOGUE AFUA_5G11310)-RELATED"/>
    <property type="match status" value="1"/>
</dbReference>
<proteinExistence type="predicted"/>
<feature type="domain" description="MHYT" evidence="3">
    <location>
        <begin position="6"/>
        <end position="196"/>
    </location>
</feature>
<name>A0A6I3L3Q6_9NOCA</name>
<gene>
    <name evidence="4" type="ORF">GLP40_22615</name>
</gene>
<feature type="transmembrane region" description="Helical" evidence="1">
    <location>
        <begin position="105"/>
        <end position="121"/>
    </location>
</feature>
<accession>A0A6I3L3Q6</accession>
<feature type="transmembrane region" description="Helical" evidence="1">
    <location>
        <begin position="42"/>
        <end position="68"/>
    </location>
</feature>
<feature type="transmembrane region" description="Helical" evidence="1">
    <location>
        <begin position="208"/>
        <end position="234"/>
    </location>
</feature>
<protein>
    <recommendedName>
        <fullName evidence="3">MHYT domain-containing protein</fullName>
    </recommendedName>
</protein>
<comment type="caution">
    <text evidence="4">The sequence shown here is derived from an EMBL/GenBank/DDBJ whole genome shotgun (WGS) entry which is preliminary data.</text>
</comment>
<keyword evidence="5" id="KW-1185">Reference proteome</keyword>
<keyword evidence="1" id="KW-0472">Membrane</keyword>
<keyword evidence="1" id="KW-0812">Transmembrane</keyword>
<evidence type="ECO:0000313" key="4">
    <source>
        <dbReference type="EMBL" id="MTE15550.1"/>
    </source>
</evidence>
<dbReference type="PANTHER" id="PTHR35152">
    <property type="entry name" value="DOMAIN SIGNALLING PROTEIN, PUTATIVE (AFU_ORTHOLOGUE AFUA_5G11310)-RELATED"/>
    <property type="match status" value="1"/>
</dbReference>
<dbReference type="Proteomes" id="UP000432464">
    <property type="component" value="Unassembled WGS sequence"/>
</dbReference>
<feature type="transmembrane region" description="Helical" evidence="1">
    <location>
        <begin position="170"/>
        <end position="188"/>
    </location>
</feature>
<dbReference type="RefSeq" id="WP_154789964.1">
    <property type="nucleotide sequence ID" value="NZ_WMBB01000010.1"/>
</dbReference>
<dbReference type="PROSITE" id="PS50924">
    <property type="entry name" value="MHYT"/>
    <property type="match status" value="1"/>
</dbReference>
<reference evidence="4 5" key="1">
    <citation type="submission" date="2019-11" db="EMBL/GenBank/DDBJ databases">
        <title>Nocardia sp. nov. CT2-14 isolated from soil.</title>
        <authorList>
            <person name="Kanchanasin P."/>
            <person name="Tanasupawat S."/>
            <person name="Yuki M."/>
            <person name="Kudo T."/>
        </authorList>
    </citation>
    <scope>NUCLEOTIDE SEQUENCE [LARGE SCALE GENOMIC DNA]</scope>
    <source>
        <strain evidence="4 5">CT2-14</strain>
    </source>
</reference>
<evidence type="ECO:0000313" key="5">
    <source>
        <dbReference type="Proteomes" id="UP000432464"/>
    </source>
</evidence>
<feature type="region of interest" description="Disordered" evidence="2">
    <location>
        <begin position="239"/>
        <end position="277"/>
    </location>
</feature>
<feature type="transmembrane region" description="Helical" evidence="1">
    <location>
        <begin position="6"/>
        <end position="30"/>
    </location>
</feature>
<sequence>MIYFSMGYWVLALALIVSFAGAACGLACIRQSTKSVTQRFRLVWLVVAAVSIGGVGVAMPIFVSMLGFDVRGSQLRYDNLSITLFSVLSAATVLVALLVSGKKVVWWRLLVAAAVMAFGFGDVHQLLLGAIRIQGSVERSLVSTVAVYVIAFVLSALTLWFSLWVASVPMVLFGALLYAIMVTGMHYAGLTGLQVHVDPAATAPHGNILFNFFVPFFIIGTLSLAIPITAILVAPDRREGRAPTATTDPQVAHGTSLQAASQQAAAQQGLRRPESVR</sequence>
<dbReference type="GO" id="GO:0016020">
    <property type="term" value="C:membrane"/>
    <property type="evidence" value="ECO:0007669"/>
    <property type="project" value="UniProtKB-UniRule"/>
</dbReference>
<dbReference type="EMBL" id="WMBB01000010">
    <property type="protein sequence ID" value="MTE15550.1"/>
    <property type="molecule type" value="Genomic_DNA"/>
</dbReference>
<keyword evidence="1" id="KW-1133">Transmembrane helix</keyword>
<feature type="compositionally biased region" description="Polar residues" evidence="2">
    <location>
        <begin position="244"/>
        <end position="257"/>
    </location>
</feature>
<organism evidence="4 5">
    <name type="scientific">Nocardia aurantiaca</name>
    <dbReference type="NCBI Taxonomy" id="2675850"/>
    <lineage>
        <taxon>Bacteria</taxon>
        <taxon>Bacillati</taxon>
        <taxon>Actinomycetota</taxon>
        <taxon>Actinomycetes</taxon>
        <taxon>Mycobacteriales</taxon>
        <taxon>Nocardiaceae</taxon>
        <taxon>Nocardia</taxon>
    </lineage>
</organism>
<feature type="transmembrane region" description="Helical" evidence="1">
    <location>
        <begin position="80"/>
        <end position="98"/>
    </location>
</feature>
<dbReference type="AlphaFoldDB" id="A0A6I3L3Q6"/>
<evidence type="ECO:0000256" key="2">
    <source>
        <dbReference type="SAM" id="MobiDB-lite"/>
    </source>
</evidence>
<evidence type="ECO:0000256" key="1">
    <source>
        <dbReference type="PROSITE-ProRule" id="PRU00244"/>
    </source>
</evidence>
<feature type="transmembrane region" description="Helical" evidence="1">
    <location>
        <begin position="141"/>
        <end position="163"/>
    </location>
</feature>